<evidence type="ECO:0000313" key="3">
    <source>
        <dbReference type="Proteomes" id="UP001190700"/>
    </source>
</evidence>
<proteinExistence type="predicted"/>
<organism evidence="2 3">
    <name type="scientific">Cymbomonas tetramitiformis</name>
    <dbReference type="NCBI Taxonomy" id="36881"/>
    <lineage>
        <taxon>Eukaryota</taxon>
        <taxon>Viridiplantae</taxon>
        <taxon>Chlorophyta</taxon>
        <taxon>Pyramimonadophyceae</taxon>
        <taxon>Pyramimonadales</taxon>
        <taxon>Pyramimonadaceae</taxon>
        <taxon>Cymbomonas</taxon>
    </lineage>
</organism>
<reference evidence="2 3" key="1">
    <citation type="journal article" date="2015" name="Genome Biol. Evol.">
        <title>Comparative Genomics of a Bacterivorous Green Alga Reveals Evolutionary Causalities and Consequences of Phago-Mixotrophic Mode of Nutrition.</title>
        <authorList>
            <person name="Burns J.A."/>
            <person name="Paasch A."/>
            <person name="Narechania A."/>
            <person name="Kim E."/>
        </authorList>
    </citation>
    <scope>NUCLEOTIDE SEQUENCE [LARGE SCALE GENOMIC DNA]</scope>
    <source>
        <strain evidence="2 3">PLY_AMNH</strain>
    </source>
</reference>
<feature type="region of interest" description="Disordered" evidence="1">
    <location>
        <begin position="1"/>
        <end position="27"/>
    </location>
</feature>
<feature type="region of interest" description="Disordered" evidence="1">
    <location>
        <begin position="192"/>
        <end position="232"/>
    </location>
</feature>
<comment type="caution">
    <text evidence="2">The sequence shown here is derived from an EMBL/GenBank/DDBJ whole genome shotgun (WGS) entry which is preliminary data.</text>
</comment>
<name>A0AAE0FT27_9CHLO</name>
<dbReference type="Proteomes" id="UP001190700">
    <property type="component" value="Unassembled WGS sequence"/>
</dbReference>
<feature type="compositionally biased region" description="Polar residues" evidence="1">
    <location>
        <begin position="1"/>
        <end position="10"/>
    </location>
</feature>
<keyword evidence="3" id="KW-1185">Reference proteome</keyword>
<feature type="compositionally biased region" description="Basic and acidic residues" evidence="1">
    <location>
        <begin position="217"/>
        <end position="232"/>
    </location>
</feature>
<dbReference type="EMBL" id="LGRX02013974">
    <property type="protein sequence ID" value="KAK3265359.1"/>
    <property type="molecule type" value="Genomic_DNA"/>
</dbReference>
<evidence type="ECO:0000256" key="1">
    <source>
        <dbReference type="SAM" id="MobiDB-lite"/>
    </source>
</evidence>
<accession>A0AAE0FT27</accession>
<evidence type="ECO:0000313" key="2">
    <source>
        <dbReference type="EMBL" id="KAK3265359.1"/>
    </source>
</evidence>
<gene>
    <name evidence="2" type="ORF">CYMTET_25951</name>
</gene>
<sequence>MSRGSQTSVHSGRARSRGRRAPENEVPKARTIISIPLKNQVDAELVDEKSVHKAFANEYSTKLLESIGATPTKANMELVRKMIPLSETCVKVSCKTRGALVDQIDLTVPSINYEVKLQQKAGRAKPHEVLALGMLQNVEQLEPEVESAGDRLFKQGRKTIEDPEKGLDTFEEMGGKYLYPFKILNDPDLDPSVAMPVDAPGAASTSGRPPIKSGRRIGKDSEERSKGTSKKSDFVKEEILQELNQNFHVNDAAVLHCQTAFETSLLEWKDGLAEDTLTSRITPEDFQMTISELSSDSTVRLFRTTATCFYHMFIRNISLDDAQQEKAVFTIHQDYATICRRYRRRKSHFLFTLPVLLLSMRVMVDRLFTTSFPNWASSEEGKDCLLQMDEMISVLFDPHDYHSEISLLQSAPGAMKIMQKYRGRAHKPIHSRFYDLSPLTKAVVGKASSAGARVLLAKENAVLKKIEHEKLKHGYKDNASGDETSKFTKLSQSHRRKLYKIAQSVHGHTHPYQGAEYASSDRSGWLFTESYSGSAGT</sequence>
<dbReference type="AlphaFoldDB" id="A0AAE0FT27"/>
<protein>
    <submittedName>
        <fullName evidence="2">Uncharacterized protein</fullName>
    </submittedName>
</protein>